<dbReference type="AlphaFoldDB" id="A0A836KMZ3"/>
<feature type="region of interest" description="Disordered" evidence="2">
    <location>
        <begin position="859"/>
        <end position="913"/>
    </location>
</feature>
<dbReference type="KEGG" id="loi:92362934"/>
<gene>
    <name evidence="3" type="ORF">LSCM4_07095</name>
</gene>
<keyword evidence="1" id="KW-0175">Coiled coil</keyword>
<accession>A0A836KMZ3</accession>
<feature type="coiled-coil region" evidence="1">
    <location>
        <begin position="660"/>
        <end position="688"/>
    </location>
</feature>
<organism evidence="3 4">
    <name type="scientific">Leishmania orientalis</name>
    <dbReference type="NCBI Taxonomy" id="2249476"/>
    <lineage>
        <taxon>Eukaryota</taxon>
        <taxon>Discoba</taxon>
        <taxon>Euglenozoa</taxon>
        <taxon>Kinetoplastea</taxon>
        <taxon>Metakinetoplastina</taxon>
        <taxon>Trypanosomatida</taxon>
        <taxon>Trypanosomatidae</taxon>
        <taxon>Leishmaniinae</taxon>
        <taxon>Leishmania</taxon>
    </lineage>
</organism>
<feature type="region of interest" description="Disordered" evidence="2">
    <location>
        <begin position="1"/>
        <end position="29"/>
    </location>
</feature>
<feature type="region of interest" description="Disordered" evidence="2">
    <location>
        <begin position="104"/>
        <end position="123"/>
    </location>
</feature>
<evidence type="ECO:0000313" key="4">
    <source>
        <dbReference type="Proteomes" id="UP000674143"/>
    </source>
</evidence>
<dbReference type="Proteomes" id="UP000674143">
    <property type="component" value="Unassembled WGS sequence"/>
</dbReference>
<feature type="compositionally biased region" description="Basic and acidic residues" evidence="2">
    <location>
        <begin position="329"/>
        <end position="349"/>
    </location>
</feature>
<feature type="region of interest" description="Disordered" evidence="2">
    <location>
        <begin position="766"/>
        <end position="839"/>
    </location>
</feature>
<feature type="region of interest" description="Disordered" evidence="2">
    <location>
        <begin position="257"/>
        <end position="498"/>
    </location>
</feature>
<dbReference type="SMR" id="A0A836KMZ3"/>
<name>A0A836KMZ3_9TRYP</name>
<proteinExistence type="predicted"/>
<sequence length="913" mass="97319">MQSIDGSAAGQSAAAGTAATTSASPSPQEHFKRQVLKLGMDGSSLPRLVVVADTHVYVCVPSGGITRTIAVCRVERVTLCPHEVADDEEDGDCDADLDEALKRTAAAGGNGSRDPTTPSLKLKRGKSILSPDFILAGGGGISGRQKRKAPRAGHTDCADDDIGGASEGCSAGPSLAASSPQGASLAAAEARSDVPASTAAVRWATVVTLGIAQEAPLVLQFYSAVDAEDFVAALRKASHLSTATMFFLPSQEGPIDSAEWPSSSLPARCVDPVAPRVQKRETRETDVDDYKPGTGGRRSVGEVQLSPPRSPRSPTAPPWPAAHPGLLSHDNKSGRDGSRGMRSSSEENLRAAGPGQAAPQCFKGPDGLPQQRGGDRPRPASSTAADGPGAEHRWYSLPQAPSTSQQTAGSFSFEGNAPSPLRAAPHREAPAPPQQPQLPAPPPLEPLQDSAIKERGLGKLHSRGSSDARSLRDASHEAARTRSQERLPRSSYAATSTPPMWEEVPCCPEAPASVAAQQMSNVPRLSRSDGTVAATVSTMKSELTSRVGLCIDGLHSKHDVEPTVSSLVAAAPRTSSMPTHDGARDAPIAMDVLRAELSAPSASVARPQRTLQAHKSLLAELTNATADVRGLQAALAERVAQCEEWRAVCSQAEQHISVLRRQHERVLAEQEERLRQAHRSELEAVQAAFEEYDSRMTAFVEQLQQDHREEAAQWQHERRTLLFQLNQQQQQRVRDIGEYRRVRAAEVAAQAQYEAQRRLVSGLQGRPRENAHAQQERPSPVVVASALHSPQDGSKSSRRSPLASSMQLGLFPATWPPPGEASPSDALVDPAPPPHTTRPFSAHRLLVSDLHVEGQMIRDRSSHHHSIAATARDPHSYSRAILPASPPRPLGSSPAGKRDAGKGGYTPRRRSYV</sequence>
<feature type="region of interest" description="Disordered" evidence="2">
    <location>
        <begin position="139"/>
        <end position="159"/>
    </location>
</feature>
<evidence type="ECO:0000256" key="2">
    <source>
        <dbReference type="SAM" id="MobiDB-lite"/>
    </source>
</evidence>
<feature type="compositionally biased region" description="Basic and acidic residues" evidence="2">
    <location>
        <begin position="464"/>
        <end position="488"/>
    </location>
</feature>
<feature type="compositionally biased region" description="Polar residues" evidence="2">
    <location>
        <begin position="399"/>
        <end position="410"/>
    </location>
</feature>
<reference evidence="4" key="2">
    <citation type="journal article" date="2021" name="Sci. Data">
        <title>Chromosome-scale genome sequencing, assembly and annotation of six genomes from subfamily Leishmaniinae.</title>
        <authorList>
            <person name="Almutairi H."/>
            <person name="Urbaniak M.D."/>
            <person name="Bates M.D."/>
            <person name="Jariyapan N."/>
            <person name="Kwakye-Nuako G."/>
            <person name="Thomaz Soccol V."/>
            <person name="Al-Salem W.S."/>
            <person name="Dillon R.J."/>
            <person name="Bates P.A."/>
            <person name="Gatherer D."/>
        </authorList>
    </citation>
    <scope>NUCLEOTIDE SEQUENCE [LARGE SCALE GENOMIC DNA]</scope>
</reference>
<evidence type="ECO:0000313" key="3">
    <source>
        <dbReference type="EMBL" id="KAG5481384.1"/>
    </source>
</evidence>
<feature type="compositionally biased region" description="Pro residues" evidence="2">
    <location>
        <begin position="308"/>
        <end position="321"/>
    </location>
</feature>
<feature type="compositionally biased region" description="Basic and acidic residues" evidence="2">
    <location>
        <begin position="278"/>
        <end position="291"/>
    </location>
</feature>
<reference evidence="4" key="1">
    <citation type="journal article" date="2021" name="Microbiol. Resour. Announc.">
        <title>LGAAP: Leishmaniinae Genome Assembly and Annotation Pipeline.</title>
        <authorList>
            <person name="Almutairi H."/>
            <person name="Urbaniak M.D."/>
            <person name="Bates M.D."/>
            <person name="Jariyapan N."/>
            <person name="Kwakye-Nuako G."/>
            <person name="Thomaz-Soccol V."/>
            <person name="Al-Salem W.S."/>
            <person name="Dillon R.J."/>
            <person name="Bates P.A."/>
            <person name="Gatherer D."/>
        </authorList>
    </citation>
    <scope>NUCLEOTIDE SEQUENCE [LARGE SCALE GENOMIC DNA]</scope>
</reference>
<dbReference type="EMBL" id="JAFHLR010000018">
    <property type="protein sequence ID" value="KAG5481384.1"/>
    <property type="molecule type" value="Genomic_DNA"/>
</dbReference>
<feature type="compositionally biased region" description="Basic and acidic residues" evidence="2">
    <location>
        <begin position="766"/>
        <end position="775"/>
    </location>
</feature>
<comment type="caution">
    <text evidence="3">The sequence shown here is derived from an EMBL/GenBank/DDBJ whole genome shotgun (WGS) entry which is preliminary data.</text>
</comment>
<protein>
    <submittedName>
        <fullName evidence="3">Uncharacterized protein</fullName>
    </submittedName>
</protein>
<dbReference type="RefSeq" id="XP_067064063.1">
    <property type="nucleotide sequence ID" value="XM_067209000.1"/>
</dbReference>
<dbReference type="GeneID" id="92362934"/>
<feature type="compositionally biased region" description="Pro residues" evidence="2">
    <location>
        <begin position="430"/>
        <end position="445"/>
    </location>
</feature>
<evidence type="ECO:0000256" key="1">
    <source>
        <dbReference type="SAM" id="Coils"/>
    </source>
</evidence>
<keyword evidence="4" id="KW-1185">Reference proteome</keyword>
<feature type="compositionally biased region" description="Low complexity" evidence="2">
    <location>
        <begin position="1"/>
        <end position="28"/>
    </location>
</feature>